<dbReference type="GO" id="GO:0015628">
    <property type="term" value="P:protein secretion by the type II secretion system"/>
    <property type="evidence" value="ECO:0007669"/>
    <property type="project" value="InterPro"/>
</dbReference>
<protein>
    <recommendedName>
        <fullName evidence="13">General secretion pathway protein GspM</fullName>
    </recommendedName>
</protein>
<dbReference type="OrthoDB" id="7432850at2"/>
<keyword evidence="3" id="KW-0813">Transport</keyword>
<feature type="transmembrane region" description="Helical" evidence="10">
    <location>
        <begin position="20"/>
        <end position="39"/>
    </location>
</feature>
<sequence>MIATFKLWFDGRSPREKHLLIVMAALFVVTVVWVLYLPIGDALASAKTRHTDAVIRLGETQTRVRAVQVLRRGGGAQLSGPLDTVIRDRANEAGFDLASVGPAPGGGVQIAIAKAKPAALLGWVAMLEGSGILVDSLSATDNGDRTVAVQMTVKAQGQ</sequence>
<dbReference type="AlphaFoldDB" id="A0A1B3ZD15"/>
<evidence type="ECO:0000256" key="1">
    <source>
        <dbReference type="ARBA" id="ARBA00004377"/>
    </source>
</evidence>
<reference evidence="11 12" key="1">
    <citation type="submission" date="2016-01" db="EMBL/GenBank/DDBJ databases">
        <title>Complete genome and mega plasmid sequence of Sphingomonas panacis DCY99 elicits systemic resistance in rice to Xanthomonas oryzae.</title>
        <authorList>
            <person name="Kim Y.J."/>
            <person name="Yang D.C."/>
            <person name="Sing P."/>
        </authorList>
    </citation>
    <scope>NUCLEOTIDE SEQUENCE [LARGE SCALE GENOMIC DNA]</scope>
    <source>
        <strain evidence="11 12">DCY99</strain>
    </source>
</reference>
<dbReference type="GO" id="GO:0005886">
    <property type="term" value="C:plasma membrane"/>
    <property type="evidence" value="ECO:0007669"/>
    <property type="project" value="UniProtKB-SubCell"/>
</dbReference>
<evidence type="ECO:0000313" key="11">
    <source>
        <dbReference type="EMBL" id="AOH85328.1"/>
    </source>
</evidence>
<dbReference type="EMBL" id="CP014168">
    <property type="protein sequence ID" value="AOH85328.1"/>
    <property type="molecule type" value="Genomic_DNA"/>
</dbReference>
<dbReference type="KEGG" id="span:AWL63_16645"/>
<evidence type="ECO:0000313" key="12">
    <source>
        <dbReference type="Proteomes" id="UP000094256"/>
    </source>
</evidence>
<dbReference type="SUPFAM" id="SSF103054">
    <property type="entry name" value="General secretion pathway protein M, EpsM"/>
    <property type="match status" value="1"/>
</dbReference>
<evidence type="ECO:0000256" key="9">
    <source>
        <dbReference type="ARBA" id="ARBA00023136"/>
    </source>
</evidence>
<keyword evidence="8 10" id="KW-1133">Transmembrane helix</keyword>
<keyword evidence="7" id="KW-0653">Protein transport</keyword>
<dbReference type="RefSeq" id="WP_069205861.1">
    <property type="nucleotide sequence ID" value="NZ_CP014168.1"/>
</dbReference>
<organism evidence="11 12">
    <name type="scientific">Sphingomonas panacis</name>
    <dbReference type="NCBI Taxonomy" id="1560345"/>
    <lineage>
        <taxon>Bacteria</taxon>
        <taxon>Pseudomonadati</taxon>
        <taxon>Pseudomonadota</taxon>
        <taxon>Alphaproteobacteria</taxon>
        <taxon>Sphingomonadales</taxon>
        <taxon>Sphingomonadaceae</taxon>
        <taxon>Sphingomonas</taxon>
    </lineage>
</organism>
<name>A0A1B3ZD15_9SPHN</name>
<evidence type="ECO:0000256" key="3">
    <source>
        <dbReference type="ARBA" id="ARBA00022448"/>
    </source>
</evidence>
<evidence type="ECO:0000256" key="4">
    <source>
        <dbReference type="ARBA" id="ARBA00022475"/>
    </source>
</evidence>
<evidence type="ECO:0000256" key="6">
    <source>
        <dbReference type="ARBA" id="ARBA00022692"/>
    </source>
</evidence>
<dbReference type="Gene3D" id="3.30.1360.100">
    <property type="entry name" value="General secretion pathway protein M, EpsM"/>
    <property type="match status" value="1"/>
</dbReference>
<evidence type="ECO:0000256" key="7">
    <source>
        <dbReference type="ARBA" id="ARBA00022927"/>
    </source>
</evidence>
<comment type="subcellular location">
    <subcellularLocation>
        <location evidence="1">Cell inner membrane</location>
        <topology evidence="1">Single-pass membrane protein</topology>
    </subcellularLocation>
</comment>
<comment type="similarity">
    <text evidence="2">Belongs to the GSP M family.</text>
</comment>
<evidence type="ECO:0000256" key="10">
    <source>
        <dbReference type="SAM" id="Phobius"/>
    </source>
</evidence>
<keyword evidence="6 10" id="KW-0812">Transmembrane</keyword>
<dbReference type="GO" id="GO:0015627">
    <property type="term" value="C:type II protein secretion system complex"/>
    <property type="evidence" value="ECO:0007669"/>
    <property type="project" value="InterPro"/>
</dbReference>
<dbReference type="Proteomes" id="UP000094256">
    <property type="component" value="Chromosome"/>
</dbReference>
<evidence type="ECO:0008006" key="13">
    <source>
        <dbReference type="Google" id="ProtNLM"/>
    </source>
</evidence>
<accession>A0A1B3ZD15</accession>
<keyword evidence="4" id="KW-1003">Cell membrane</keyword>
<evidence type="ECO:0000256" key="5">
    <source>
        <dbReference type="ARBA" id="ARBA00022519"/>
    </source>
</evidence>
<dbReference type="InterPro" id="IPR007690">
    <property type="entry name" value="T2SS_GspM"/>
</dbReference>
<evidence type="ECO:0000256" key="8">
    <source>
        <dbReference type="ARBA" id="ARBA00022989"/>
    </source>
</evidence>
<keyword evidence="12" id="KW-1185">Reference proteome</keyword>
<proteinExistence type="inferred from homology"/>
<evidence type="ECO:0000256" key="2">
    <source>
        <dbReference type="ARBA" id="ARBA00010637"/>
    </source>
</evidence>
<keyword evidence="9 10" id="KW-0472">Membrane</keyword>
<dbReference type="STRING" id="1560345.AWL63_16645"/>
<dbReference type="InterPro" id="IPR023229">
    <property type="entry name" value="T2SS_M_periplasmic_sf"/>
</dbReference>
<gene>
    <name evidence="11" type="ORF">AWL63_16645</name>
</gene>
<dbReference type="Pfam" id="PF04612">
    <property type="entry name" value="T2SSM"/>
    <property type="match status" value="1"/>
</dbReference>
<keyword evidence="5" id="KW-0997">Cell inner membrane</keyword>